<evidence type="ECO:0000256" key="2">
    <source>
        <dbReference type="ARBA" id="ARBA00022741"/>
    </source>
</evidence>
<sequence>MYKRRFTILEKVLHWLARKTIWKFQPGIVGVTGSVGKTSTKDAIVVMLGSSKKIRMNPGNFNTEIGLALSILGDWKKEDINLFSRNNAPQSKRFQKVLFVLKVIFFSSIRLVFGRKASFPELLVLEYGADKPGDIKKLLQVAVPHIGVVTAVGQVPAHVEFYSSPEAVASEKGRLIEQLPVSGFAILNADDKVVLDLQRKTRATVMTFGFSDDAKMRITKFEYRSENDIPLGISFKLEHGGNIVPVRIHGCFGRSQAYAAAAAACIGISFGLNLVQISEMLGSYSSPKHRMKLVKGVKGANIVDDSYNASPLSMESAFEAIKALPATRRIAVLGDMLELGKYAVEVHESLGPKVSKVFDYLITVGPRAKFIADSANAAKMAKKRIMSFENTEEAATALQDLINPGDLILIKASRALHFERIVGEIEDIIHS</sequence>
<evidence type="ECO:0000256" key="3">
    <source>
        <dbReference type="ARBA" id="ARBA00022840"/>
    </source>
</evidence>
<dbReference type="InterPro" id="IPR004101">
    <property type="entry name" value="Mur_ligase_C"/>
</dbReference>
<feature type="domain" description="Mur ligase central" evidence="5">
    <location>
        <begin position="121"/>
        <end position="264"/>
    </location>
</feature>
<dbReference type="InterPro" id="IPR013221">
    <property type="entry name" value="Mur_ligase_cen"/>
</dbReference>
<dbReference type="AlphaFoldDB" id="A0A2H0USZ1"/>
<dbReference type="Gene3D" id="3.90.190.20">
    <property type="entry name" value="Mur ligase, C-terminal domain"/>
    <property type="match status" value="1"/>
</dbReference>
<dbReference type="InterPro" id="IPR036615">
    <property type="entry name" value="Mur_ligase_C_dom_sf"/>
</dbReference>
<dbReference type="PANTHER" id="PTHR43024">
    <property type="entry name" value="UDP-N-ACETYLMURAMOYL-TRIPEPTIDE--D-ALANYL-D-ALANINE LIGASE"/>
    <property type="match status" value="1"/>
</dbReference>
<organism evidence="6 7">
    <name type="scientific">Candidatus Harrisonbacteria bacterium CG10_big_fil_rev_8_21_14_0_10_40_38</name>
    <dbReference type="NCBI Taxonomy" id="1974583"/>
    <lineage>
        <taxon>Bacteria</taxon>
        <taxon>Candidatus Harrisoniibacteriota</taxon>
    </lineage>
</organism>
<dbReference type="SUPFAM" id="SSF53244">
    <property type="entry name" value="MurD-like peptide ligases, peptide-binding domain"/>
    <property type="match status" value="1"/>
</dbReference>
<keyword evidence="1" id="KW-0436">Ligase</keyword>
<evidence type="ECO:0000313" key="6">
    <source>
        <dbReference type="EMBL" id="PIR89529.1"/>
    </source>
</evidence>
<feature type="domain" description="Mur ligase C-terminal" evidence="4">
    <location>
        <begin position="289"/>
        <end position="414"/>
    </location>
</feature>
<dbReference type="SUPFAM" id="SSF53623">
    <property type="entry name" value="MurD-like peptide ligases, catalytic domain"/>
    <property type="match status" value="1"/>
</dbReference>
<evidence type="ECO:0000256" key="1">
    <source>
        <dbReference type="ARBA" id="ARBA00022598"/>
    </source>
</evidence>
<evidence type="ECO:0000313" key="7">
    <source>
        <dbReference type="Proteomes" id="UP000231157"/>
    </source>
</evidence>
<gene>
    <name evidence="6" type="ORF">COU07_01355</name>
</gene>
<protein>
    <recommendedName>
        <fullName evidence="8">UDP-N-acetylmuramoyl-tripeptide--D-alanyl-D-alanine ligase</fullName>
    </recommendedName>
</protein>
<dbReference type="InterPro" id="IPR051046">
    <property type="entry name" value="MurCDEF_CellWall_CoF430Synth"/>
</dbReference>
<evidence type="ECO:0008006" key="8">
    <source>
        <dbReference type="Google" id="ProtNLM"/>
    </source>
</evidence>
<comment type="caution">
    <text evidence="6">The sequence shown here is derived from an EMBL/GenBank/DDBJ whole genome shotgun (WGS) entry which is preliminary data.</text>
</comment>
<dbReference type="Pfam" id="PF02875">
    <property type="entry name" value="Mur_ligase_C"/>
    <property type="match status" value="1"/>
</dbReference>
<keyword evidence="3" id="KW-0067">ATP-binding</keyword>
<dbReference type="Proteomes" id="UP000231157">
    <property type="component" value="Unassembled WGS sequence"/>
</dbReference>
<evidence type="ECO:0000259" key="5">
    <source>
        <dbReference type="Pfam" id="PF08245"/>
    </source>
</evidence>
<dbReference type="Gene3D" id="3.40.1190.10">
    <property type="entry name" value="Mur-like, catalytic domain"/>
    <property type="match status" value="1"/>
</dbReference>
<dbReference type="InterPro" id="IPR036565">
    <property type="entry name" value="Mur-like_cat_sf"/>
</dbReference>
<accession>A0A2H0USZ1</accession>
<keyword evidence="2" id="KW-0547">Nucleotide-binding</keyword>
<dbReference type="PANTHER" id="PTHR43024:SF1">
    <property type="entry name" value="UDP-N-ACETYLMURAMOYL-TRIPEPTIDE--D-ALANYL-D-ALANINE LIGASE"/>
    <property type="match status" value="1"/>
</dbReference>
<dbReference type="GO" id="GO:0005524">
    <property type="term" value="F:ATP binding"/>
    <property type="evidence" value="ECO:0007669"/>
    <property type="project" value="UniProtKB-KW"/>
</dbReference>
<proteinExistence type="predicted"/>
<dbReference type="Pfam" id="PF08245">
    <property type="entry name" value="Mur_ligase_M"/>
    <property type="match status" value="1"/>
</dbReference>
<evidence type="ECO:0000259" key="4">
    <source>
        <dbReference type="Pfam" id="PF02875"/>
    </source>
</evidence>
<dbReference type="GO" id="GO:0016881">
    <property type="term" value="F:acid-amino acid ligase activity"/>
    <property type="evidence" value="ECO:0007669"/>
    <property type="project" value="InterPro"/>
</dbReference>
<name>A0A2H0USZ1_9BACT</name>
<dbReference type="EMBL" id="PFAZ01000001">
    <property type="protein sequence ID" value="PIR89529.1"/>
    <property type="molecule type" value="Genomic_DNA"/>
</dbReference>
<reference evidence="7" key="1">
    <citation type="submission" date="2017-09" db="EMBL/GenBank/DDBJ databases">
        <title>Depth-based differentiation of microbial function through sediment-hosted aquifers and enrichment of novel symbionts in the deep terrestrial subsurface.</title>
        <authorList>
            <person name="Probst A.J."/>
            <person name="Ladd B."/>
            <person name="Jarett J.K."/>
            <person name="Geller-Mcgrath D.E."/>
            <person name="Sieber C.M.K."/>
            <person name="Emerson J.B."/>
            <person name="Anantharaman K."/>
            <person name="Thomas B.C."/>
            <person name="Malmstrom R."/>
            <person name="Stieglmeier M."/>
            <person name="Klingl A."/>
            <person name="Woyke T."/>
            <person name="Ryan C.M."/>
            <person name="Banfield J.F."/>
        </authorList>
    </citation>
    <scope>NUCLEOTIDE SEQUENCE [LARGE SCALE GENOMIC DNA]</scope>
</reference>